<feature type="transmembrane region" description="Helical" evidence="7">
    <location>
        <begin position="201"/>
        <end position="222"/>
    </location>
</feature>
<evidence type="ECO:0000313" key="9">
    <source>
        <dbReference type="EMBL" id="SMF93642.1"/>
    </source>
</evidence>
<dbReference type="PRINTS" id="PR00344">
    <property type="entry name" value="BCTRLSENSOR"/>
</dbReference>
<evidence type="ECO:0000256" key="5">
    <source>
        <dbReference type="ARBA" id="ARBA00022777"/>
    </source>
</evidence>
<evidence type="ECO:0000256" key="1">
    <source>
        <dbReference type="ARBA" id="ARBA00000085"/>
    </source>
</evidence>
<dbReference type="Proteomes" id="UP000192923">
    <property type="component" value="Unassembled WGS sequence"/>
</dbReference>
<keyword evidence="5 9" id="KW-0418">Kinase</keyword>
<dbReference type="InterPro" id="IPR050980">
    <property type="entry name" value="2C_sensor_his_kinase"/>
</dbReference>
<evidence type="ECO:0000256" key="7">
    <source>
        <dbReference type="SAM" id="Phobius"/>
    </source>
</evidence>
<evidence type="ECO:0000256" key="4">
    <source>
        <dbReference type="ARBA" id="ARBA00022741"/>
    </source>
</evidence>
<dbReference type="Gene3D" id="1.10.287.130">
    <property type="match status" value="1"/>
</dbReference>
<keyword evidence="7" id="KW-0812">Transmembrane</keyword>
<dbReference type="Pfam" id="PF02518">
    <property type="entry name" value="HATPase_c"/>
    <property type="match status" value="1"/>
</dbReference>
<feature type="domain" description="Histidine kinase" evidence="8">
    <location>
        <begin position="254"/>
        <end position="461"/>
    </location>
</feature>
<dbReference type="GO" id="GO:0005524">
    <property type="term" value="F:ATP binding"/>
    <property type="evidence" value="ECO:0007669"/>
    <property type="project" value="UniProtKB-KW"/>
</dbReference>
<gene>
    <name evidence="9" type="ORF">SAMN02949497_0929</name>
</gene>
<evidence type="ECO:0000313" key="10">
    <source>
        <dbReference type="Proteomes" id="UP000192923"/>
    </source>
</evidence>
<evidence type="ECO:0000259" key="8">
    <source>
        <dbReference type="PROSITE" id="PS50109"/>
    </source>
</evidence>
<dbReference type="PANTHER" id="PTHR44936">
    <property type="entry name" value="SENSOR PROTEIN CREC"/>
    <property type="match status" value="1"/>
</dbReference>
<dbReference type="EMBL" id="FXAM01000001">
    <property type="protein sequence ID" value="SMF93642.1"/>
    <property type="molecule type" value="Genomic_DNA"/>
</dbReference>
<protein>
    <recommendedName>
        <fullName evidence="2">histidine kinase</fullName>
        <ecNumber evidence="2">2.7.13.3</ecNumber>
    </recommendedName>
</protein>
<keyword evidence="7" id="KW-1133">Transmembrane helix</keyword>
<keyword evidence="4" id="KW-0547">Nucleotide-binding</keyword>
<dbReference type="PANTHER" id="PTHR44936:SF10">
    <property type="entry name" value="SENSOR PROTEIN RSTB"/>
    <property type="match status" value="1"/>
</dbReference>
<evidence type="ECO:0000256" key="3">
    <source>
        <dbReference type="ARBA" id="ARBA00022679"/>
    </source>
</evidence>
<feature type="transmembrane region" description="Helical" evidence="7">
    <location>
        <begin position="151"/>
        <end position="168"/>
    </location>
</feature>
<dbReference type="InterPro" id="IPR005467">
    <property type="entry name" value="His_kinase_dom"/>
</dbReference>
<dbReference type="GO" id="GO:0005886">
    <property type="term" value="C:plasma membrane"/>
    <property type="evidence" value="ECO:0007669"/>
    <property type="project" value="TreeGrafter"/>
</dbReference>
<evidence type="ECO:0000256" key="2">
    <source>
        <dbReference type="ARBA" id="ARBA00012438"/>
    </source>
</evidence>
<dbReference type="EC" id="2.7.13.3" evidence="2"/>
<dbReference type="AlphaFoldDB" id="A0A1Y6CZA9"/>
<keyword evidence="6" id="KW-0067">ATP-binding</keyword>
<sequence>MCQIAALAARTPGILESAVMNSSPLTSIPTPAALAADARQNLRWLFVLRNLMILGECLIVWISIYGLDFPLREAPLWGIVTLLCAFNWWTWLRLGSEDPIAEFELFIQLSVDVLAITAILYFTGGATNPVAWFFLLPLIITATVLPQSYTWYMVIFASGCYTVLMGFYEPLPEIHAVTLQNDAGHMMHALSENHGLELHAFGMWFGFVFSAVLVAYFVVEMANTLRERDRRLAEVREQSLRNERVVALGTLAAGAAHEMGTPLGIMAILIHEIEGDCDCEGGADLMAKMKILREQVDRCKKALSVMSASAGEIRAEAGHVMPLTAYLDQTVEGWRHQSPGTRLDYQSAGPVPAPGILAELTLTHALINILNNAAEVSPAGIELEARWDREHATLRIMDHGPGIAPAVAERLGKAPVSTKEQGLGVGLFLAFSTIERLGGHIEMVARSGGGTCTIIILPLVPG</sequence>
<dbReference type="GO" id="GO:0000155">
    <property type="term" value="F:phosphorelay sensor kinase activity"/>
    <property type="evidence" value="ECO:0007669"/>
    <property type="project" value="TreeGrafter"/>
</dbReference>
<keyword evidence="10" id="KW-1185">Reference proteome</keyword>
<accession>A0A1Y6CZA9</accession>
<feature type="transmembrane region" description="Helical" evidence="7">
    <location>
        <begin position="44"/>
        <end position="64"/>
    </location>
</feature>
<dbReference type="InterPro" id="IPR004358">
    <property type="entry name" value="Sig_transdc_His_kin-like_C"/>
</dbReference>
<proteinExistence type="predicted"/>
<dbReference type="InterPro" id="IPR003594">
    <property type="entry name" value="HATPase_dom"/>
</dbReference>
<dbReference type="Gene3D" id="3.30.565.10">
    <property type="entry name" value="Histidine kinase-like ATPase, C-terminal domain"/>
    <property type="match status" value="1"/>
</dbReference>
<comment type="catalytic activity">
    <reaction evidence="1">
        <text>ATP + protein L-histidine = ADP + protein N-phospho-L-histidine.</text>
        <dbReference type="EC" id="2.7.13.3"/>
    </reaction>
</comment>
<name>A0A1Y6CZA9_9GAMM</name>
<dbReference type="PROSITE" id="PS50109">
    <property type="entry name" value="HIS_KIN"/>
    <property type="match status" value="1"/>
</dbReference>
<dbReference type="SUPFAM" id="SSF55874">
    <property type="entry name" value="ATPase domain of HSP90 chaperone/DNA topoisomerase II/histidine kinase"/>
    <property type="match status" value="1"/>
</dbReference>
<dbReference type="STRING" id="1760988.SAMN02949497_0929"/>
<keyword evidence="3" id="KW-0808">Transferase</keyword>
<dbReference type="SMART" id="SM00387">
    <property type="entry name" value="HATPase_c"/>
    <property type="match status" value="1"/>
</dbReference>
<keyword evidence="7" id="KW-0472">Membrane</keyword>
<dbReference type="InterPro" id="IPR036890">
    <property type="entry name" value="HATPase_C_sf"/>
</dbReference>
<evidence type="ECO:0000256" key="6">
    <source>
        <dbReference type="ARBA" id="ARBA00022840"/>
    </source>
</evidence>
<organism evidence="9 10">
    <name type="scientific">Methylomagnum ishizawai</name>
    <dbReference type="NCBI Taxonomy" id="1760988"/>
    <lineage>
        <taxon>Bacteria</taxon>
        <taxon>Pseudomonadati</taxon>
        <taxon>Pseudomonadota</taxon>
        <taxon>Gammaproteobacteria</taxon>
        <taxon>Methylococcales</taxon>
        <taxon>Methylococcaceae</taxon>
        <taxon>Methylomagnum</taxon>
    </lineage>
</organism>
<reference evidence="9 10" key="1">
    <citation type="submission" date="2016-12" db="EMBL/GenBank/DDBJ databases">
        <authorList>
            <person name="Song W.-J."/>
            <person name="Kurnit D.M."/>
        </authorList>
    </citation>
    <scope>NUCLEOTIDE SEQUENCE [LARGE SCALE GENOMIC DNA]</scope>
    <source>
        <strain evidence="9 10">175</strain>
    </source>
</reference>